<dbReference type="InterPro" id="IPR001173">
    <property type="entry name" value="Glyco_trans_2-like"/>
</dbReference>
<dbReference type="GeneID" id="93159078"/>
<comment type="caution">
    <text evidence="6">The sequence shown here is derived from an EMBL/GenBank/DDBJ whole genome shotgun (WGS) entry which is preliminary data.</text>
</comment>
<dbReference type="PANTHER" id="PTHR43179:SF12">
    <property type="entry name" value="GALACTOFURANOSYLTRANSFERASE GLFT2"/>
    <property type="match status" value="1"/>
</dbReference>
<proteinExistence type="inferred from homology"/>
<dbReference type="InterPro" id="IPR029063">
    <property type="entry name" value="SAM-dependent_MTases_sf"/>
</dbReference>
<dbReference type="SUPFAM" id="SSF53448">
    <property type="entry name" value="Nucleotide-diphospho-sugar transferases"/>
    <property type="match status" value="1"/>
</dbReference>
<reference evidence="6 7" key="1">
    <citation type="submission" date="2019-08" db="EMBL/GenBank/DDBJ databases">
        <title>In-depth cultivation of the pig gut microbiome towards novel bacterial diversity and tailored functional studies.</title>
        <authorList>
            <person name="Wylensek D."/>
            <person name="Hitch T.C.A."/>
            <person name="Clavel T."/>
        </authorList>
    </citation>
    <scope>NUCLEOTIDE SEQUENCE [LARGE SCALE GENOMIC DNA]</scope>
    <source>
        <strain evidence="6 7">LKV-472-APC-3</strain>
    </source>
</reference>
<dbReference type="Proteomes" id="UP000434241">
    <property type="component" value="Unassembled WGS sequence"/>
</dbReference>
<gene>
    <name evidence="6" type="ORF">FYJ55_07195</name>
</gene>
<name>A0A6N7VI94_9FIRM</name>
<dbReference type="SUPFAM" id="SSF53335">
    <property type="entry name" value="S-adenosyl-L-methionine-dependent methyltransferases"/>
    <property type="match status" value="1"/>
</dbReference>
<dbReference type="EMBL" id="VUMR01000037">
    <property type="protein sequence ID" value="MSS56678.1"/>
    <property type="molecule type" value="Genomic_DNA"/>
</dbReference>
<protein>
    <submittedName>
        <fullName evidence="6">Glycosyltransferase</fullName>
    </submittedName>
</protein>
<dbReference type="RefSeq" id="WP_154556263.1">
    <property type="nucleotide sequence ID" value="NZ_VUMR01000037.1"/>
</dbReference>
<evidence type="ECO:0000313" key="7">
    <source>
        <dbReference type="Proteomes" id="UP000434241"/>
    </source>
</evidence>
<organism evidence="6 7">
    <name type="scientific">Holdemanella porci</name>
    <dbReference type="NCBI Taxonomy" id="2652276"/>
    <lineage>
        <taxon>Bacteria</taxon>
        <taxon>Bacillati</taxon>
        <taxon>Bacillota</taxon>
        <taxon>Erysipelotrichia</taxon>
        <taxon>Erysipelotrichales</taxon>
        <taxon>Erysipelotrichaceae</taxon>
        <taxon>Holdemanella</taxon>
    </lineage>
</organism>
<sequence>MLEKIKVNPLDYKGYLEYGKYLENVNLKQAYLTYENALFYCQDELVQIEIQNKLDEIVYRQGKVEPASIVILSYNNRQLTQQCIESIRETTPKTAREIVIVDNNSQDDSVEYLRQQNDIVLVENDFNAGFPGGCNIGIKASRKENDIFLLNNDTILCANSLYTLRMGLYEKENYGSAGCVTNNCENLQSVFKSDSINELKEFGLRNNVINKRNEIKLMLVAFAVLIKRNVLEKTGFLDERFFPGNFEDDDLSLRIIKENYQNVLVYNSFIIHLGTVSFKKVDYSGILMKNYQKLISKYSFKDENSFYCFTHSESNVAFYLDEIRRVPNSGDVLVVGCDLGAAILRASYLYPKLNFYGLNNTVSCASITSHLEGINVAYYHDINDNVFKNKKFDFIAFDTTRIKKNELNYYLDSLKYMLNDNSKLMVFVKNKSYYENWYPTINGECIKNRIDEYVYCKDLEDIIEKDGFITENWTFYYGNIDDDCLKQKILQIEQVVGVENKITVRNVAYTIHR</sequence>
<keyword evidence="4 6" id="KW-0808">Transferase</keyword>
<evidence type="ECO:0000256" key="4">
    <source>
        <dbReference type="ARBA" id="ARBA00022679"/>
    </source>
</evidence>
<dbReference type="GO" id="GO:0016757">
    <property type="term" value="F:glycosyltransferase activity"/>
    <property type="evidence" value="ECO:0007669"/>
    <property type="project" value="UniProtKB-KW"/>
</dbReference>
<comment type="pathway">
    <text evidence="1">Cell wall biogenesis; cell wall polysaccharide biosynthesis.</text>
</comment>
<evidence type="ECO:0000256" key="1">
    <source>
        <dbReference type="ARBA" id="ARBA00004776"/>
    </source>
</evidence>
<dbReference type="PANTHER" id="PTHR43179">
    <property type="entry name" value="RHAMNOSYLTRANSFERASE WBBL"/>
    <property type="match status" value="1"/>
</dbReference>
<keyword evidence="7" id="KW-1185">Reference proteome</keyword>
<accession>A0A6N7VI94</accession>
<comment type="similarity">
    <text evidence="2">Belongs to the glycosyltransferase 2 family.</text>
</comment>
<feature type="domain" description="Glycosyltransferase 2-like" evidence="5">
    <location>
        <begin position="68"/>
        <end position="233"/>
    </location>
</feature>
<keyword evidence="3" id="KW-0328">Glycosyltransferase</keyword>
<evidence type="ECO:0000256" key="3">
    <source>
        <dbReference type="ARBA" id="ARBA00022676"/>
    </source>
</evidence>
<dbReference type="InterPro" id="IPR029044">
    <property type="entry name" value="Nucleotide-diphossugar_trans"/>
</dbReference>
<dbReference type="Pfam" id="PF00535">
    <property type="entry name" value="Glycos_transf_2"/>
    <property type="match status" value="1"/>
</dbReference>
<evidence type="ECO:0000259" key="5">
    <source>
        <dbReference type="Pfam" id="PF00535"/>
    </source>
</evidence>
<dbReference type="AlphaFoldDB" id="A0A6N7VI94"/>
<evidence type="ECO:0000313" key="6">
    <source>
        <dbReference type="EMBL" id="MSS56678.1"/>
    </source>
</evidence>
<evidence type="ECO:0000256" key="2">
    <source>
        <dbReference type="ARBA" id="ARBA00006739"/>
    </source>
</evidence>
<dbReference type="Gene3D" id="3.90.550.10">
    <property type="entry name" value="Spore Coat Polysaccharide Biosynthesis Protein SpsA, Chain A"/>
    <property type="match status" value="1"/>
</dbReference>